<feature type="binding site" evidence="6">
    <location>
        <begin position="14"/>
        <end position="19"/>
    </location>
    <ligand>
        <name>NADP(+)</name>
        <dbReference type="ChEBI" id="CHEBI:58349"/>
    </ligand>
</feature>
<dbReference type="SUPFAM" id="SSF51735">
    <property type="entry name" value="NAD(P)-binding Rossmann-fold domains"/>
    <property type="match status" value="1"/>
</dbReference>
<dbReference type="OrthoDB" id="9805754at2"/>
<comment type="similarity">
    <text evidence="1 4">Belongs to the pyrroline-5-carboxylate reductase family.</text>
</comment>
<dbReference type="GO" id="GO:0004735">
    <property type="term" value="F:pyrroline-5-carboxylate reductase activity"/>
    <property type="evidence" value="ECO:0007669"/>
    <property type="project" value="UniProtKB-UniRule"/>
</dbReference>
<feature type="domain" description="Pyrroline-5-carboxylate reductase catalytic N-terminal" evidence="7">
    <location>
        <begin position="12"/>
        <end position="98"/>
    </location>
</feature>
<comment type="pathway">
    <text evidence="4">Amino-acid biosynthesis; L-proline biosynthesis; L-proline from L-glutamate 5-semialdehyde: step 1/1.</text>
</comment>
<dbReference type="RefSeq" id="WP_089958838.1">
    <property type="nucleotide sequence ID" value="NZ_FNAV01000006.1"/>
</dbReference>
<organism evidence="9 10">
    <name type="scientific">Salipiger thiooxidans</name>
    <dbReference type="NCBI Taxonomy" id="282683"/>
    <lineage>
        <taxon>Bacteria</taxon>
        <taxon>Pseudomonadati</taxon>
        <taxon>Pseudomonadota</taxon>
        <taxon>Alphaproteobacteria</taxon>
        <taxon>Rhodobacterales</taxon>
        <taxon>Roseobacteraceae</taxon>
        <taxon>Salipiger</taxon>
    </lineage>
</organism>
<dbReference type="InterPro" id="IPR000304">
    <property type="entry name" value="Pyrroline-COOH_reductase"/>
</dbReference>
<keyword evidence="4" id="KW-0641">Proline biosynthesis</keyword>
<dbReference type="Gene3D" id="3.40.50.720">
    <property type="entry name" value="NAD(P)-binding Rossmann-like Domain"/>
    <property type="match status" value="1"/>
</dbReference>
<dbReference type="InterPro" id="IPR036291">
    <property type="entry name" value="NAD(P)-bd_dom_sf"/>
</dbReference>
<dbReference type="PANTHER" id="PTHR11645">
    <property type="entry name" value="PYRROLINE-5-CARBOXYLATE REDUCTASE"/>
    <property type="match status" value="1"/>
</dbReference>
<dbReference type="InterPro" id="IPR028939">
    <property type="entry name" value="P5C_Rdtase_cat_N"/>
</dbReference>
<dbReference type="GO" id="GO:0005737">
    <property type="term" value="C:cytoplasm"/>
    <property type="evidence" value="ECO:0007669"/>
    <property type="project" value="UniProtKB-SubCell"/>
</dbReference>
<dbReference type="HAMAP" id="MF_01925">
    <property type="entry name" value="P5C_reductase"/>
    <property type="match status" value="1"/>
</dbReference>
<keyword evidence="3 4" id="KW-0560">Oxidoreductase</keyword>
<evidence type="ECO:0000313" key="10">
    <source>
        <dbReference type="Proteomes" id="UP000198994"/>
    </source>
</evidence>
<evidence type="ECO:0000259" key="7">
    <source>
        <dbReference type="Pfam" id="PF03807"/>
    </source>
</evidence>
<evidence type="ECO:0000256" key="4">
    <source>
        <dbReference type="HAMAP-Rule" id="MF_01925"/>
    </source>
</evidence>
<evidence type="ECO:0000256" key="2">
    <source>
        <dbReference type="ARBA" id="ARBA00022857"/>
    </source>
</evidence>
<keyword evidence="4" id="KW-0963">Cytoplasm</keyword>
<dbReference type="STRING" id="282683.SAMN04488105_106182"/>
<comment type="subcellular location">
    <subcellularLocation>
        <location evidence="4">Cytoplasm</location>
    </subcellularLocation>
</comment>
<dbReference type="FunFam" id="1.10.3730.10:FF:000001">
    <property type="entry name" value="Pyrroline-5-carboxylate reductase"/>
    <property type="match status" value="1"/>
</dbReference>
<evidence type="ECO:0000259" key="8">
    <source>
        <dbReference type="Pfam" id="PF14748"/>
    </source>
</evidence>
<proteinExistence type="inferred from homology"/>
<dbReference type="Gene3D" id="1.10.3730.10">
    <property type="entry name" value="ProC C-terminal domain-like"/>
    <property type="match status" value="1"/>
</dbReference>
<evidence type="ECO:0000256" key="1">
    <source>
        <dbReference type="ARBA" id="ARBA00005525"/>
    </source>
</evidence>
<dbReference type="SUPFAM" id="SSF48179">
    <property type="entry name" value="6-phosphogluconate dehydrogenase C-terminal domain-like"/>
    <property type="match status" value="1"/>
</dbReference>
<dbReference type="UniPathway" id="UPA00098">
    <property type="reaction ID" value="UER00361"/>
</dbReference>
<feature type="domain" description="Pyrroline-5-carboxylate reductase dimerisation" evidence="8">
    <location>
        <begin position="162"/>
        <end position="268"/>
    </location>
</feature>
<comment type="catalytic activity">
    <reaction evidence="4">
        <text>L-proline + NAD(+) = (S)-1-pyrroline-5-carboxylate + NADH + 2 H(+)</text>
        <dbReference type="Rhea" id="RHEA:14105"/>
        <dbReference type="ChEBI" id="CHEBI:15378"/>
        <dbReference type="ChEBI" id="CHEBI:17388"/>
        <dbReference type="ChEBI" id="CHEBI:57540"/>
        <dbReference type="ChEBI" id="CHEBI:57945"/>
        <dbReference type="ChEBI" id="CHEBI:60039"/>
        <dbReference type="EC" id="1.5.1.2"/>
    </reaction>
</comment>
<dbReference type="PIRSF" id="PIRSF000193">
    <property type="entry name" value="Pyrrol-5-carb_rd"/>
    <property type="match status" value="1"/>
</dbReference>
<accession>A0A1G7F094</accession>
<comment type="function">
    <text evidence="4">Catalyzes the reduction of 1-pyrroline-5-carboxylate (PCA) to L-proline.</text>
</comment>
<evidence type="ECO:0000256" key="5">
    <source>
        <dbReference type="NCBIfam" id="TIGR00112"/>
    </source>
</evidence>
<dbReference type="Proteomes" id="UP000198994">
    <property type="component" value="Unassembled WGS sequence"/>
</dbReference>
<dbReference type="NCBIfam" id="TIGR00112">
    <property type="entry name" value="proC"/>
    <property type="match status" value="1"/>
</dbReference>
<dbReference type="GO" id="GO:0055129">
    <property type="term" value="P:L-proline biosynthetic process"/>
    <property type="evidence" value="ECO:0007669"/>
    <property type="project" value="UniProtKB-UniRule"/>
</dbReference>
<protein>
    <recommendedName>
        <fullName evidence="4 5">Pyrroline-5-carboxylate reductase</fullName>
        <shortName evidence="4">P5C reductase</shortName>
        <shortName evidence="4">P5CR</shortName>
        <ecNumber evidence="4 5">1.5.1.2</ecNumber>
    </recommendedName>
    <alternativeName>
        <fullName evidence="4">PCA reductase</fullName>
    </alternativeName>
</protein>
<feature type="binding site" evidence="6">
    <location>
        <position position="56"/>
    </location>
    <ligand>
        <name>NADPH</name>
        <dbReference type="ChEBI" id="CHEBI:57783"/>
    </ligand>
</feature>
<dbReference type="AlphaFoldDB" id="A0A1G7F094"/>
<reference evidence="10" key="1">
    <citation type="submission" date="2016-10" db="EMBL/GenBank/DDBJ databases">
        <authorList>
            <person name="Varghese N."/>
            <person name="Submissions S."/>
        </authorList>
    </citation>
    <scope>NUCLEOTIDE SEQUENCE [LARGE SCALE GENOMIC DNA]</scope>
    <source>
        <strain evidence="10">DSM 10146</strain>
    </source>
</reference>
<keyword evidence="2 4" id="KW-0521">NADP</keyword>
<dbReference type="Pfam" id="PF14748">
    <property type="entry name" value="P5CR_dimer"/>
    <property type="match status" value="1"/>
</dbReference>
<dbReference type="PANTHER" id="PTHR11645:SF0">
    <property type="entry name" value="PYRROLINE-5-CARBOXYLATE REDUCTASE 3"/>
    <property type="match status" value="1"/>
</dbReference>
<evidence type="ECO:0000256" key="6">
    <source>
        <dbReference type="PIRSR" id="PIRSR000193-1"/>
    </source>
</evidence>
<evidence type="ECO:0000313" key="9">
    <source>
        <dbReference type="EMBL" id="SDE69324.1"/>
    </source>
</evidence>
<evidence type="ECO:0000256" key="3">
    <source>
        <dbReference type="ARBA" id="ARBA00023002"/>
    </source>
</evidence>
<dbReference type="InterPro" id="IPR008927">
    <property type="entry name" value="6-PGluconate_DH-like_C_sf"/>
</dbReference>
<keyword evidence="10" id="KW-1185">Reference proteome</keyword>
<dbReference type="EC" id="1.5.1.2" evidence="4 5"/>
<dbReference type="EMBL" id="FNAV01000006">
    <property type="protein sequence ID" value="SDE69324.1"/>
    <property type="molecule type" value="Genomic_DNA"/>
</dbReference>
<gene>
    <name evidence="4" type="primary">proC</name>
    <name evidence="9" type="ORF">SAMN04488105_106182</name>
</gene>
<name>A0A1G7F094_9RHOB</name>
<keyword evidence="4" id="KW-0028">Amino-acid biosynthesis</keyword>
<dbReference type="Pfam" id="PF03807">
    <property type="entry name" value="F420_oxidored"/>
    <property type="match status" value="1"/>
</dbReference>
<dbReference type="InterPro" id="IPR029036">
    <property type="entry name" value="P5CR_dimer"/>
</dbReference>
<comment type="catalytic activity">
    <reaction evidence="4">
        <text>L-proline + NADP(+) = (S)-1-pyrroline-5-carboxylate + NADPH + 2 H(+)</text>
        <dbReference type="Rhea" id="RHEA:14109"/>
        <dbReference type="ChEBI" id="CHEBI:15378"/>
        <dbReference type="ChEBI" id="CHEBI:17388"/>
        <dbReference type="ChEBI" id="CHEBI:57783"/>
        <dbReference type="ChEBI" id="CHEBI:58349"/>
        <dbReference type="ChEBI" id="CHEBI:60039"/>
        <dbReference type="EC" id="1.5.1.2"/>
    </reaction>
</comment>
<sequence>MQNGEIARRGLVLLGCGKMGSAMLEGWLARGLPSTSVWVMDPHPSDWLQAQGVHLNEELPQDPAIVLVAVKPQMMTEALPTLVTYGNGSTLFVSVAAGTLIATYEAMLGDRTPVVRAMPNTPAAVGQGITAIVGNDHASATQIDQAEELLSAVGGVVRLETEAQMDAVTGVSGSGPAYVFHMIECLAAAGEAQGLDPALAMTLAKATVAGAGALAMQASEDPAQLRRNVTSPNGTTQAGLEVLMDSENGLPPLVAATVAAATNRSRELANG</sequence>
<feature type="binding site" evidence="6">
    <location>
        <begin position="69"/>
        <end position="72"/>
    </location>
    <ligand>
        <name>NADP(+)</name>
        <dbReference type="ChEBI" id="CHEBI:58349"/>
    </ligand>
</feature>